<dbReference type="Proteomes" id="UP000197007">
    <property type="component" value="Chromosome"/>
</dbReference>
<dbReference type="RefSeq" id="WP_088593286.1">
    <property type="nucleotide sequence ID" value="NZ_CP022022.1"/>
</dbReference>
<feature type="signal peptide" evidence="1">
    <location>
        <begin position="1"/>
        <end position="19"/>
    </location>
</feature>
<name>A0A1Z4BLF7_9FLAO</name>
<feature type="chain" id="PRO_5013346177" evidence="1">
    <location>
        <begin position="20"/>
        <end position="298"/>
    </location>
</feature>
<evidence type="ECO:0000313" key="3">
    <source>
        <dbReference type="Proteomes" id="UP000197007"/>
    </source>
</evidence>
<protein>
    <submittedName>
        <fullName evidence="2">Uncharacterized protein</fullName>
    </submittedName>
</protein>
<proteinExistence type="predicted"/>
<keyword evidence="3" id="KW-1185">Reference proteome</keyword>
<dbReference type="AlphaFoldDB" id="A0A1Z4BLF7"/>
<accession>A0A1Z4BLF7</accession>
<dbReference type="KEGG" id="capn:CBG49_02810"/>
<reference evidence="3" key="1">
    <citation type="submission" date="2017-06" db="EMBL/GenBank/DDBJ databases">
        <title>Complete genome sequence of Capnocytophaga sp. KCOM 1579 (=ChDC OS43) isolated from a human refractory periapical abscess lesion.</title>
        <authorList>
            <person name="Kook J.-K."/>
            <person name="Park S.-N."/>
            <person name="Lim Y.K."/>
            <person name="Roh H."/>
        </authorList>
    </citation>
    <scope>NUCLEOTIDE SEQUENCE [LARGE SCALE GENOMIC DNA]</scope>
    <source>
        <strain evidence="3">ChDC OS43</strain>
    </source>
</reference>
<gene>
    <name evidence="2" type="ORF">CBG49_02810</name>
</gene>
<keyword evidence="1" id="KW-0732">Signal</keyword>
<evidence type="ECO:0000313" key="2">
    <source>
        <dbReference type="EMBL" id="ASF42100.1"/>
    </source>
</evidence>
<evidence type="ECO:0000256" key="1">
    <source>
        <dbReference type="SAM" id="SignalP"/>
    </source>
</evidence>
<sequence length="298" mass="35686">MKKLIAISCLLLIVNLSNAQYIYELKIDKKMDKNNRPTIDSGFDILHLEEYKDYLIKDPDNIDKDVYEKKTSSGKIQIEGGYGNDYHYKECFDNSSYYIFKIYDAKTLKIRLKRLSEEPTRIALGKEYLYDSNATLIKTIDHDKGWNFSYEDVINYLYEHIEDEVEIFISSIKKRVYQNRNYWQVETNASFWKKNHFLRIDGNTGEILCHLILYAEENAPAINVLKTIVPNKIDKLPPEENKYLHWIDENGKKYQTPDTRRKVNGISYTEEEWKAYEEEQWQRYQKNKGKSWWERLFS</sequence>
<organism evidence="2 3">
    <name type="scientific">Capnocytophaga endodontalis</name>
    <dbReference type="NCBI Taxonomy" id="2708117"/>
    <lineage>
        <taxon>Bacteria</taxon>
        <taxon>Pseudomonadati</taxon>
        <taxon>Bacteroidota</taxon>
        <taxon>Flavobacteriia</taxon>
        <taxon>Flavobacteriales</taxon>
        <taxon>Flavobacteriaceae</taxon>
        <taxon>Capnocytophaga</taxon>
    </lineage>
</organism>
<dbReference type="EMBL" id="CP022022">
    <property type="protein sequence ID" value="ASF42100.1"/>
    <property type="molecule type" value="Genomic_DNA"/>
</dbReference>